<dbReference type="RefSeq" id="WP_114594577.1">
    <property type="nucleotide sequence ID" value="NZ_CP031166.1"/>
</dbReference>
<dbReference type="Proteomes" id="UP000264006">
    <property type="component" value="Plasmid pEDY32-46I"/>
</dbReference>
<name>A0A346Y682_9ACTN</name>
<accession>A0A346Y682</accession>
<sequence length="99" mass="10346">MPRRTGPHGAGDDVPGSAPHDGPTKDTNWPKIDSKAIGRLGDAPVDVIANPSLATVEWAVGGDTARHGVPVVVLMGGNLLEADVDRPTRPEDFDDMAAR</sequence>
<dbReference type="KEGG" id="euz:DVS28_b0209"/>
<keyword evidence="2" id="KW-0614">Plasmid</keyword>
<evidence type="ECO:0000256" key="1">
    <source>
        <dbReference type="SAM" id="MobiDB-lite"/>
    </source>
</evidence>
<evidence type="ECO:0000313" key="3">
    <source>
        <dbReference type="Proteomes" id="UP000264006"/>
    </source>
</evidence>
<proteinExistence type="predicted"/>
<keyword evidence="3" id="KW-1185">Reference proteome</keyword>
<organism evidence="2 3">
    <name type="scientific">Euzebya pacifica</name>
    <dbReference type="NCBI Taxonomy" id="1608957"/>
    <lineage>
        <taxon>Bacteria</taxon>
        <taxon>Bacillati</taxon>
        <taxon>Actinomycetota</taxon>
        <taxon>Nitriliruptoria</taxon>
        <taxon>Euzebyales</taxon>
    </lineage>
</organism>
<reference evidence="2 3" key="1">
    <citation type="submission" date="2018-09" db="EMBL/GenBank/DDBJ databases">
        <title>Complete genome sequence of Euzebya sp. DY32-46 isolated from seawater of Pacific Ocean.</title>
        <authorList>
            <person name="Xu L."/>
            <person name="Wu Y.-H."/>
            <person name="Xu X.-W."/>
        </authorList>
    </citation>
    <scope>NUCLEOTIDE SEQUENCE [LARGE SCALE GENOMIC DNA]</scope>
    <source>
        <strain evidence="2 3">DY32-46</strain>
        <plasmid evidence="3">pedy32-46i</plasmid>
    </source>
</reference>
<feature type="region of interest" description="Disordered" evidence="1">
    <location>
        <begin position="1"/>
        <end position="33"/>
    </location>
</feature>
<geneLocation type="plasmid" evidence="3">
    <name>pedy32-46i</name>
</geneLocation>
<evidence type="ECO:0000313" key="2">
    <source>
        <dbReference type="EMBL" id="AXV09979.1"/>
    </source>
</evidence>
<gene>
    <name evidence="2" type="ORF">DVS28_b0209</name>
</gene>
<dbReference type="AlphaFoldDB" id="A0A346Y682"/>
<dbReference type="EMBL" id="CP031166">
    <property type="protein sequence ID" value="AXV09979.1"/>
    <property type="molecule type" value="Genomic_DNA"/>
</dbReference>
<protein>
    <submittedName>
        <fullName evidence="2">Uncharacterized protein</fullName>
    </submittedName>
</protein>